<reference evidence="3 4" key="2">
    <citation type="submission" date="2019-11" db="EMBL/GenBank/DDBJ databases">
        <authorList>
            <person name="Lu H."/>
        </authorList>
    </citation>
    <scope>NUCLEOTIDE SEQUENCE [LARGE SCALE GENOMIC DNA]</scope>
    <source>
        <strain evidence="3 4">FIM1</strain>
    </source>
</reference>
<evidence type="ECO:0000256" key="1">
    <source>
        <dbReference type="ARBA" id="ARBA00006718"/>
    </source>
</evidence>
<protein>
    <submittedName>
        <fullName evidence="3">Iron-sulfur assembly protein 2</fullName>
    </submittedName>
</protein>
<reference evidence="3 4" key="1">
    <citation type="submission" date="2016-03" db="EMBL/GenBank/DDBJ databases">
        <title>How can Kluyveromyces marxianus grow so fast - potential evolutionary course in Saccharomyces Complex revealed by comparative genomics.</title>
        <authorList>
            <person name="Mo W."/>
            <person name="Lu W."/>
            <person name="Yang X."/>
            <person name="Qi J."/>
            <person name="Lv H."/>
        </authorList>
    </citation>
    <scope>NUCLEOTIDE SEQUENCE [LARGE SCALE GENOMIC DNA]</scope>
    <source>
        <strain evidence="3 4">FIM1</strain>
    </source>
</reference>
<sequence length="195" mass="21250">MMLGSRLFARCRGTLGAVPLRYGVSRVSGTPRSINVVRWQSSMDSPIKPAKIINAVPDLHFSITNRAANRLADIYKTSHEILRVTVESGGCHGFQYNLKLVPESDKKGVEEAEGASENQNDDDLEDDFDDVKDIVYVLPDSNAQVVIDEQSLKILNNTTLTYTTELIGSTFKITGGNMTSSCGCGSSFGLDEQAL</sequence>
<dbReference type="PANTHER" id="PTHR43011:SF1">
    <property type="entry name" value="IRON-SULFUR CLUSTER ASSEMBLY 2 HOMOLOG, MITOCHONDRIAL"/>
    <property type="match status" value="1"/>
</dbReference>
<evidence type="ECO:0000259" key="2">
    <source>
        <dbReference type="Pfam" id="PF01521"/>
    </source>
</evidence>
<organism evidence="3 4">
    <name type="scientific">Kluyveromyces marxianus</name>
    <name type="common">Yeast</name>
    <name type="synonym">Candida kefyr</name>
    <dbReference type="NCBI Taxonomy" id="4911"/>
    <lineage>
        <taxon>Eukaryota</taxon>
        <taxon>Fungi</taxon>
        <taxon>Dikarya</taxon>
        <taxon>Ascomycota</taxon>
        <taxon>Saccharomycotina</taxon>
        <taxon>Saccharomycetes</taxon>
        <taxon>Saccharomycetales</taxon>
        <taxon>Saccharomycetaceae</taxon>
        <taxon>Kluyveromyces</taxon>
    </lineage>
</organism>
<dbReference type="PANTHER" id="PTHR43011">
    <property type="entry name" value="IRON-SULFUR CLUSTER ASSEMBLY 2 HOMOLOG, MITOCHONDRIAL"/>
    <property type="match status" value="1"/>
</dbReference>
<dbReference type="InterPro" id="IPR000361">
    <property type="entry name" value="ATAP_core_dom"/>
</dbReference>
<dbReference type="Pfam" id="PF01521">
    <property type="entry name" value="Fe-S_biosyn"/>
    <property type="match status" value="1"/>
</dbReference>
<accession>A0ABX6F3X9</accession>
<proteinExistence type="inferred from homology"/>
<keyword evidence="4" id="KW-1185">Reference proteome</keyword>
<feature type="domain" description="Core" evidence="2">
    <location>
        <begin position="61"/>
        <end position="185"/>
    </location>
</feature>
<name>A0ABX6F3X9_KLUMA</name>
<dbReference type="Proteomes" id="UP000422736">
    <property type="component" value="Chromosome 8"/>
</dbReference>
<evidence type="ECO:0000313" key="4">
    <source>
        <dbReference type="Proteomes" id="UP000422736"/>
    </source>
</evidence>
<dbReference type="Gene3D" id="2.60.300.12">
    <property type="entry name" value="HesB-like domain"/>
    <property type="match status" value="1"/>
</dbReference>
<comment type="similarity">
    <text evidence="1">Belongs to the HesB/IscA family.</text>
</comment>
<dbReference type="SUPFAM" id="SSF89360">
    <property type="entry name" value="HesB-like domain"/>
    <property type="match status" value="1"/>
</dbReference>
<dbReference type="EMBL" id="CP015060">
    <property type="protein sequence ID" value="QGN17864.1"/>
    <property type="molecule type" value="Genomic_DNA"/>
</dbReference>
<dbReference type="InterPro" id="IPR035903">
    <property type="entry name" value="HesB-like_dom_sf"/>
</dbReference>
<evidence type="ECO:0000313" key="3">
    <source>
        <dbReference type="EMBL" id="QGN17864.1"/>
    </source>
</evidence>
<gene>
    <name evidence="3" type="primary">ISA2</name>
    <name evidence="3" type="ORF">FIM1_5073</name>
</gene>